<sequence>MMIAMMLAAAAMPVQIAGANQDGGRLPGLAICNSKETGTRQAFRTRTCHAYDAHRRADRTRGGPAADEAVRPASGEMRASSGNRHAESALTVHLPKRQST</sequence>
<keyword evidence="3" id="KW-1185">Reference proteome</keyword>
<name>A0A7W6C578_9SPHN</name>
<dbReference type="RefSeq" id="WP_221225979.1">
    <property type="nucleotide sequence ID" value="NZ_JACIDY010000002.1"/>
</dbReference>
<gene>
    <name evidence="2" type="ORF">GGR39_001401</name>
</gene>
<protein>
    <submittedName>
        <fullName evidence="2">Uncharacterized protein</fullName>
    </submittedName>
</protein>
<dbReference type="AlphaFoldDB" id="A0A7W6C578"/>
<organism evidence="2 3">
    <name type="scientific">Novosphingobium fluoreni</name>
    <dbReference type="NCBI Taxonomy" id="1391222"/>
    <lineage>
        <taxon>Bacteria</taxon>
        <taxon>Pseudomonadati</taxon>
        <taxon>Pseudomonadota</taxon>
        <taxon>Alphaproteobacteria</taxon>
        <taxon>Sphingomonadales</taxon>
        <taxon>Sphingomonadaceae</taxon>
        <taxon>Novosphingobium</taxon>
    </lineage>
</organism>
<evidence type="ECO:0000256" key="1">
    <source>
        <dbReference type="SAM" id="MobiDB-lite"/>
    </source>
</evidence>
<dbReference type="EMBL" id="JACIDY010000002">
    <property type="protein sequence ID" value="MBB3939761.1"/>
    <property type="molecule type" value="Genomic_DNA"/>
</dbReference>
<evidence type="ECO:0000313" key="3">
    <source>
        <dbReference type="Proteomes" id="UP000561459"/>
    </source>
</evidence>
<evidence type="ECO:0000313" key="2">
    <source>
        <dbReference type="EMBL" id="MBB3939761.1"/>
    </source>
</evidence>
<comment type="caution">
    <text evidence="2">The sequence shown here is derived from an EMBL/GenBank/DDBJ whole genome shotgun (WGS) entry which is preliminary data.</text>
</comment>
<reference evidence="2 3" key="1">
    <citation type="submission" date="2020-08" db="EMBL/GenBank/DDBJ databases">
        <title>Genomic Encyclopedia of Type Strains, Phase IV (KMG-IV): sequencing the most valuable type-strain genomes for metagenomic binning, comparative biology and taxonomic classification.</title>
        <authorList>
            <person name="Goeker M."/>
        </authorList>
    </citation>
    <scope>NUCLEOTIDE SEQUENCE [LARGE SCALE GENOMIC DNA]</scope>
    <source>
        <strain evidence="2 3">DSM 27568</strain>
    </source>
</reference>
<dbReference type="Proteomes" id="UP000561459">
    <property type="component" value="Unassembled WGS sequence"/>
</dbReference>
<accession>A0A7W6C578</accession>
<proteinExistence type="predicted"/>
<feature type="region of interest" description="Disordered" evidence="1">
    <location>
        <begin position="54"/>
        <end position="100"/>
    </location>
</feature>